<evidence type="ECO:0000259" key="3">
    <source>
        <dbReference type="Pfam" id="PF07859"/>
    </source>
</evidence>
<feature type="domain" description="Alpha/beta hydrolase fold-3" evidence="3">
    <location>
        <begin position="119"/>
        <end position="327"/>
    </location>
</feature>
<gene>
    <name evidence="4" type="ORF">L288_00165</name>
</gene>
<dbReference type="Pfam" id="PF07859">
    <property type="entry name" value="Abhydrolase_3"/>
    <property type="match status" value="1"/>
</dbReference>
<sequence length="358" mass="38659">MEMMHRRTLLKSAFAAGGALSFLSPAQLLAAVAEDPRLANVHPEYRAFAKQMLAQLDKQKDGPMSMQTLPKSRAMMKQFASPRRDDVPVEKRAIPGMKGQPDVTVFLVNAGKEGQRPAIVHTHGGGFVSGTAEGFVRNIQDLCKELDCAAVSVEYRLAPETTYAGSIEDNYAALKWVHGNAAQLGVDPHRIAVMGESAGGGHAALLAIAARDRGEVPVAFQCLIYPMLDDRTGTTRAVPPHIAPFMWGRGDNRFGWQSFLGMEPGTSKVPVRAVPARQTNLRGLPPAFIGVGSIDLFLDEDIEYARRLNDAGVTAELLVVPGCFHGFDSMPVKTRVGTWFNEAKVNALRLGLGISTNG</sequence>
<dbReference type="GO" id="GO:0016787">
    <property type="term" value="F:hydrolase activity"/>
    <property type="evidence" value="ECO:0007669"/>
    <property type="project" value="UniProtKB-KW"/>
</dbReference>
<protein>
    <recommendedName>
        <fullName evidence="3">Alpha/beta hydrolase fold-3 domain-containing protein</fullName>
    </recommendedName>
</protein>
<dbReference type="InterPro" id="IPR013094">
    <property type="entry name" value="AB_hydrolase_3"/>
</dbReference>
<proteinExistence type="predicted"/>
<comment type="caution">
    <text evidence="4">The sequence shown here is derived from an EMBL/GenBank/DDBJ whole genome shotgun (WGS) entry which is preliminary data.</text>
</comment>
<evidence type="ECO:0000256" key="1">
    <source>
        <dbReference type="ARBA" id="ARBA00022801"/>
    </source>
</evidence>
<dbReference type="Proteomes" id="UP000015525">
    <property type="component" value="Unassembled WGS sequence"/>
</dbReference>
<keyword evidence="5" id="KW-1185">Reference proteome</keyword>
<dbReference type="InterPro" id="IPR006311">
    <property type="entry name" value="TAT_signal"/>
</dbReference>
<dbReference type="InterPro" id="IPR029058">
    <property type="entry name" value="AB_hydrolase_fold"/>
</dbReference>
<reference evidence="4 5" key="1">
    <citation type="journal article" date="2013" name="Genome Announc.">
        <title>Draft Genome Sequence of Sphingobium quisquiliarum Strain P25T, a Novel Hexachlorocyclohexane (HCH)-Degrading Bacterium Isolated from an HCH Dumpsite.</title>
        <authorList>
            <person name="Kumar Singh A."/>
            <person name="Sangwan N."/>
            <person name="Sharma A."/>
            <person name="Gupta V."/>
            <person name="Khurana J.P."/>
            <person name="Lal R."/>
        </authorList>
    </citation>
    <scope>NUCLEOTIDE SEQUENCE [LARGE SCALE GENOMIC DNA]</scope>
    <source>
        <strain evidence="4 5">P25</strain>
    </source>
</reference>
<evidence type="ECO:0000313" key="5">
    <source>
        <dbReference type="Proteomes" id="UP000015525"/>
    </source>
</evidence>
<dbReference type="InterPro" id="IPR050300">
    <property type="entry name" value="GDXG_lipolytic_enzyme"/>
</dbReference>
<evidence type="ECO:0000256" key="2">
    <source>
        <dbReference type="SAM" id="SignalP"/>
    </source>
</evidence>
<dbReference type="PROSITE" id="PS51318">
    <property type="entry name" value="TAT"/>
    <property type="match status" value="1"/>
</dbReference>
<dbReference type="Gene3D" id="3.40.50.1820">
    <property type="entry name" value="alpha/beta hydrolase"/>
    <property type="match status" value="1"/>
</dbReference>
<evidence type="ECO:0000313" key="4">
    <source>
        <dbReference type="EMBL" id="EQB15545.1"/>
    </source>
</evidence>
<dbReference type="AlphaFoldDB" id="T0IUL4"/>
<accession>T0IUL4</accession>
<organism evidence="4 5">
    <name type="scientific">Sphingobium quisquiliarum P25</name>
    <dbReference type="NCBI Taxonomy" id="1329909"/>
    <lineage>
        <taxon>Bacteria</taxon>
        <taxon>Pseudomonadati</taxon>
        <taxon>Pseudomonadota</taxon>
        <taxon>Alphaproteobacteria</taxon>
        <taxon>Sphingomonadales</taxon>
        <taxon>Sphingomonadaceae</taxon>
        <taxon>Sphingobium</taxon>
    </lineage>
</organism>
<dbReference type="PATRIC" id="fig|1329909.3.peg.33"/>
<dbReference type="EMBL" id="ATHO01000002">
    <property type="protein sequence ID" value="EQB15545.1"/>
    <property type="molecule type" value="Genomic_DNA"/>
</dbReference>
<keyword evidence="1" id="KW-0378">Hydrolase</keyword>
<name>T0IUL4_9SPHN</name>
<dbReference type="PANTHER" id="PTHR48081:SF8">
    <property type="entry name" value="ALPHA_BETA HYDROLASE FOLD-3 DOMAIN-CONTAINING PROTEIN-RELATED"/>
    <property type="match status" value="1"/>
</dbReference>
<dbReference type="PANTHER" id="PTHR48081">
    <property type="entry name" value="AB HYDROLASE SUPERFAMILY PROTEIN C4A8.06C"/>
    <property type="match status" value="1"/>
</dbReference>
<keyword evidence="2" id="KW-0732">Signal</keyword>
<feature type="chain" id="PRO_5004564989" description="Alpha/beta hydrolase fold-3 domain-containing protein" evidence="2">
    <location>
        <begin position="31"/>
        <end position="358"/>
    </location>
</feature>
<feature type="signal peptide" evidence="2">
    <location>
        <begin position="1"/>
        <end position="30"/>
    </location>
</feature>
<dbReference type="SUPFAM" id="SSF53474">
    <property type="entry name" value="alpha/beta-Hydrolases"/>
    <property type="match status" value="1"/>
</dbReference>